<dbReference type="EMBL" id="CBTK010000268">
    <property type="protein sequence ID" value="CDH46567.1"/>
    <property type="molecule type" value="Genomic_DNA"/>
</dbReference>
<organism evidence="1 2">
    <name type="scientific">Candidatus Contendobacter odensis Run_B_J11</name>
    <dbReference type="NCBI Taxonomy" id="1400861"/>
    <lineage>
        <taxon>Bacteria</taxon>
        <taxon>Pseudomonadati</taxon>
        <taxon>Pseudomonadota</taxon>
        <taxon>Gammaproteobacteria</taxon>
        <taxon>Candidatus Competibacteraceae</taxon>
        <taxon>Candidatus Contendibacter</taxon>
    </lineage>
</organism>
<dbReference type="RefSeq" id="WP_034435260.1">
    <property type="nucleotide sequence ID" value="NZ_CBTK010000268.1"/>
</dbReference>
<name>A0A7U7J5B0_9GAMM</name>
<proteinExistence type="predicted"/>
<evidence type="ECO:0000313" key="2">
    <source>
        <dbReference type="Proteomes" id="UP000019184"/>
    </source>
</evidence>
<protein>
    <submittedName>
        <fullName evidence="1">Uncharacterized protein</fullName>
    </submittedName>
</protein>
<accession>A0A7U7J5B0</accession>
<sequence>MSQFDLKPCEFEKWSCVELWPVSQAFFILLGKEPPPLSYLLQDDGSPVDYDFGDAKYSWDSLDGWLTLNQQIEYAVDTKAIPSKYFIIDSFRVTGIKPSDLLAWAKQKEISIPAELEFLIPIPAKSKPLIPVPAKSKPLIPEQPELSTPAKKPPPACWLSYAEAKAKLNASDTDMFKWTAWPEDKTGKSKLYVYKKNEYEAEMETGYNWKRVGRLRDKSRNDWWISIQFCNFHAANVERFQPDPDDHYWNYEEVIAQLRHSLPDTSERDLVALLTEASKGDKGEFTLQLIVNSPTLTDHIFRQSEVIKLAAHCSCPEQATPAPAVPTLLEPTAFAVPALAPSEPTKKTKKGAGATRRTALGKAEDVALRTLRKELKREPDFAEFWDYLIHRDDTGTVADSTDDRLDWIGANKPCSTDKSTMRNRLTNVKKRNPFNL</sequence>
<dbReference type="Proteomes" id="UP000019184">
    <property type="component" value="Unassembled WGS sequence"/>
</dbReference>
<gene>
    <name evidence="1" type="ORF">BN874_520008</name>
</gene>
<evidence type="ECO:0000313" key="1">
    <source>
        <dbReference type="EMBL" id="CDH46567.1"/>
    </source>
</evidence>
<reference evidence="1 2" key="1">
    <citation type="journal article" date="2014" name="ISME J.">
        <title>Candidatus Competibacter-lineage genomes retrieved from metagenomes reveal functional metabolic diversity.</title>
        <authorList>
            <person name="McIlroy S.J."/>
            <person name="Albertsen M."/>
            <person name="Andresen E.K."/>
            <person name="Saunders A.M."/>
            <person name="Kristiansen R."/>
            <person name="Stokholm-Bjerregaard M."/>
            <person name="Nielsen K.L."/>
            <person name="Nielsen P.H."/>
        </authorList>
    </citation>
    <scope>NUCLEOTIDE SEQUENCE [LARGE SCALE GENOMIC DNA]</scope>
    <source>
        <strain evidence="1 2">Run_B_J11</strain>
    </source>
</reference>
<keyword evidence="2" id="KW-1185">Reference proteome</keyword>
<dbReference type="AlphaFoldDB" id="A0A7U7J5B0"/>
<comment type="caution">
    <text evidence="1">The sequence shown here is derived from an EMBL/GenBank/DDBJ whole genome shotgun (WGS) entry which is preliminary data.</text>
</comment>